<dbReference type="Proteomes" id="UP000276133">
    <property type="component" value="Unassembled WGS sequence"/>
</dbReference>
<proteinExistence type="predicted"/>
<accession>A0A3M7Q1L9</accession>
<keyword evidence="2" id="KW-1185">Reference proteome</keyword>
<dbReference type="AlphaFoldDB" id="A0A3M7Q1L9"/>
<organism evidence="1 2">
    <name type="scientific">Brachionus plicatilis</name>
    <name type="common">Marine rotifer</name>
    <name type="synonym">Brachionus muelleri</name>
    <dbReference type="NCBI Taxonomy" id="10195"/>
    <lineage>
        <taxon>Eukaryota</taxon>
        <taxon>Metazoa</taxon>
        <taxon>Spiralia</taxon>
        <taxon>Gnathifera</taxon>
        <taxon>Rotifera</taxon>
        <taxon>Eurotatoria</taxon>
        <taxon>Monogononta</taxon>
        <taxon>Pseudotrocha</taxon>
        <taxon>Ploima</taxon>
        <taxon>Brachionidae</taxon>
        <taxon>Brachionus</taxon>
    </lineage>
</organism>
<evidence type="ECO:0000313" key="2">
    <source>
        <dbReference type="Proteomes" id="UP000276133"/>
    </source>
</evidence>
<dbReference type="EMBL" id="REGN01007854">
    <property type="protein sequence ID" value="RNA05104.1"/>
    <property type="molecule type" value="Genomic_DNA"/>
</dbReference>
<sequence length="64" mass="7762">MFYLLYKSLENSLNMKYFPKIKPKFNSYSNKKIVFSIIKVNKFAKLNQHNPFIFKKDIIENIEI</sequence>
<comment type="caution">
    <text evidence="1">The sequence shown here is derived from an EMBL/GenBank/DDBJ whole genome shotgun (WGS) entry which is preliminary data.</text>
</comment>
<reference evidence="1 2" key="1">
    <citation type="journal article" date="2018" name="Sci. Rep.">
        <title>Genomic signatures of local adaptation to the degree of environmental predictability in rotifers.</title>
        <authorList>
            <person name="Franch-Gras L."/>
            <person name="Hahn C."/>
            <person name="Garcia-Roger E.M."/>
            <person name="Carmona M.J."/>
            <person name="Serra M."/>
            <person name="Gomez A."/>
        </authorList>
    </citation>
    <scope>NUCLEOTIDE SEQUENCE [LARGE SCALE GENOMIC DNA]</scope>
    <source>
        <strain evidence="1">HYR1</strain>
    </source>
</reference>
<protein>
    <submittedName>
        <fullName evidence="1">Uncharacterized protein</fullName>
    </submittedName>
</protein>
<evidence type="ECO:0000313" key="1">
    <source>
        <dbReference type="EMBL" id="RNA05104.1"/>
    </source>
</evidence>
<gene>
    <name evidence="1" type="ORF">BpHYR1_043955</name>
</gene>
<name>A0A3M7Q1L9_BRAPC</name>